<protein>
    <submittedName>
        <fullName evidence="1">GxxExxY family protein</fullName>
    </submittedName>
</protein>
<gene>
    <name evidence="1" type="ORF">M124_0485</name>
</gene>
<dbReference type="EMBL" id="JGCY01000227">
    <property type="protein sequence ID" value="EXY75726.1"/>
    <property type="molecule type" value="Genomic_DNA"/>
</dbReference>
<dbReference type="NCBIfam" id="TIGR04256">
    <property type="entry name" value="GxxExxY"/>
    <property type="match status" value="1"/>
</dbReference>
<proteinExistence type="predicted"/>
<reference evidence="1 2" key="1">
    <citation type="submission" date="2014-02" db="EMBL/GenBank/DDBJ databases">
        <authorList>
            <person name="Sears C."/>
            <person name="Carroll K."/>
            <person name="Sack B.R."/>
            <person name="Qadri F."/>
            <person name="Myers L.L."/>
            <person name="Chung G.-T."/>
            <person name="Escheverria P."/>
            <person name="Fraser C.M."/>
            <person name="Sadzewicz L."/>
            <person name="Shefchek K.A."/>
            <person name="Tallon L."/>
            <person name="Das S.P."/>
            <person name="Daugherty S."/>
            <person name="Mongodin E.F."/>
        </authorList>
    </citation>
    <scope>NUCLEOTIDE SEQUENCE [LARGE SCALE GENOMIC DNA]</scope>
    <source>
        <strain evidence="2">3988T(B)14</strain>
    </source>
</reference>
<accession>A0A015TXZ6</accession>
<dbReference type="Pfam" id="PF13366">
    <property type="entry name" value="PDDEXK_3"/>
    <property type="match status" value="1"/>
</dbReference>
<comment type="caution">
    <text evidence="1">The sequence shown here is derived from an EMBL/GenBank/DDBJ whole genome shotgun (WGS) entry which is preliminary data.</text>
</comment>
<name>A0A015TXZ6_BACFG</name>
<evidence type="ECO:0000313" key="2">
    <source>
        <dbReference type="Proteomes" id="UP000020529"/>
    </source>
</evidence>
<dbReference type="PATRIC" id="fig|1339315.3.peg.1295"/>
<evidence type="ECO:0000313" key="1">
    <source>
        <dbReference type="EMBL" id="EXY75726.1"/>
    </source>
</evidence>
<dbReference type="InterPro" id="IPR026350">
    <property type="entry name" value="GxxExxY"/>
</dbReference>
<organism evidence="1 2">
    <name type="scientific">Bacteroides fragilis str. 3988T(B)14</name>
    <dbReference type="NCBI Taxonomy" id="1339315"/>
    <lineage>
        <taxon>Bacteria</taxon>
        <taxon>Pseudomonadati</taxon>
        <taxon>Bacteroidota</taxon>
        <taxon>Bacteroidia</taxon>
        <taxon>Bacteroidales</taxon>
        <taxon>Bacteroidaceae</taxon>
        <taxon>Bacteroides</taxon>
    </lineage>
</organism>
<sequence length="58" mass="6620">MDIVVNNAVIIEIKAVEELHPVHTAQLITYLKLSGIKYGLLINFNVRSLKEGIRRYIV</sequence>
<dbReference type="Proteomes" id="UP000020529">
    <property type="component" value="Unassembled WGS sequence"/>
</dbReference>
<dbReference type="AlphaFoldDB" id="A0A015TXZ6"/>